<dbReference type="Proteomes" id="UP000468687">
    <property type="component" value="Unassembled WGS sequence"/>
</dbReference>
<dbReference type="AlphaFoldDB" id="A0A6P0HMK3"/>
<gene>
    <name evidence="3" type="ORF">G3T38_16760</name>
</gene>
<comment type="caution">
    <text evidence="3">The sequence shown here is derived from an EMBL/GenBank/DDBJ whole genome shotgun (WGS) entry which is preliminary data.</text>
</comment>
<dbReference type="SUPFAM" id="SSF53474">
    <property type="entry name" value="alpha/beta-Hydrolases"/>
    <property type="match status" value="1"/>
</dbReference>
<name>A0A6P0HMK3_9ACTN</name>
<proteinExistence type="predicted"/>
<dbReference type="InterPro" id="IPR029058">
    <property type="entry name" value="AB_hydrolase_fold"/>
</dbReference>
<dbReference type="GO" id="GO:0016787">
    <property type="term" value="F:hydrolase activity"/>
    <property type="evidence" value="ECO:0007669"/>
    <property type="project" value="UniProtKB-KW"/>
</dbReference>
<sequence>MPPARVTSFVHEGLTFDVEDSGPIDGEVVVLLHGFPQRSSSWRRVAPLLHAHGYRTVAPDQRGYSPGARPTRRRDYTVQHLAGDVRALLDALGTAGERVHLVGHDWGAVIGWGVAAAYPDRLRTFTAVSVPPTGAFVRGGLRGPQLLKSWYIGAFQLPRLPELLAGRKPEALERVLRSTGMTKEDVARFRTEILEHGAFPGAIGYYRALPLAARGSFSARVRVPTTLVWSDGDTAVDRAGVELASDYVDAPYELVVLQGVSHWVPEHAPEALAEAVLERVGSAA</sequence>
<accession>A0A6P0HMK3</accession>
<keyword evidence="1 3" id="KW-0378">Hydrolase</keyword>
<dbReference type="RefSeq" id="WP_163773476.1">
    <property type="nucleotide sequence ID" value="NZ_JAAGXA010000013.1"/>
</dbReference>
<dbReference type="InterPro" id="IPR000073">
    <property type="entry name" value="AB_hydrolase_1"/>
</dbReference>
<feature type="domain" description="AB hydrolase-1" evidence="2">
    <location>
        <begin position="28"/>
        <end position="265"/>
    </location>
</feature>
<evidence type="ECO:0000259" key="2">
    <source>
        <dbReference type="Pfam" id="PF00561"/>
    </source>
</evidence>
<dbReference type="InterPro" id="IPR000639">
    <property type="entry name" value="Epox_hydrolase-like"/>
</dbReference>
<keyword evidence="4" id="KW-1185">Reference proteome</keyword>
<dbReference type="PRINTS" id="PR00412">
    <property type="entry name" value="EPOXHYDRLASE"/>
</dbReference>
<protein>
    <submittedName>
        <fullName evidence="3">Alpha/beta fold hydrolase</fullName>
    </submittedName>
</protein>
<evidence type="ECO:0000313" key="4">
    <source>
        <dbReference type="Proteomes" id="UP000468687"/>
    </source>
</evidence>
<dbReference type="Gene3D" id="3.40.50.1820">
    <property type="entry name" value="alpha/beta hydrolase"/>
    <property type="match status" value="1"/>
</dbReference>
<reference evidence="3 4" key="1">
    <citation type="journal article" date="2014" name="Int. J. Syst. Evol. Microbiol.">
        <title>Nocardioides zeae sp. nov., isolated from the stem of Zea mays.</title>
        <authorList>
            <person name="Glaeser S.P."/>
            <person name="McInroy J.A."/>
            <person name="Busse H.J."/>
            <person name="Kampfer P."/>
        </authorList>
    </citation>
    <scope>NUCLEOTIDE SEQUENCE [LARGE SCALE GENOMIC DNA]</scope>
    <source>
        <strain evidence="3 4">JCM 30728</strain>
    </source>
</reference>
<organism evidence="3 4">
    <name type="scientific">Nocardioides zeae</name>
    <dbReference type="NCBI Taxonomy" id="1457234"/>
    <lineage>
        <taxon>Bacteria</taxon>
        <taxon>Bacillati</taxon>
        <taxon>Actinomycetota</taxon>
        <taxon>Actinomycetes</taxon>
        <taxon>Propionibacteriales</taxon>
        <taxon>Nocardioidaceae</taxon>
        <taxon>Nocardioides</taxon>
    </lineage>
</organism>
<dbReference type="Pfam" id="PF00561">
    <property type="entry name" value="Abhydrolase_1"/>
    <property type="match status" value="1"/>
</dbReference>
<evidence type="ECO:0000256" key="1">
    <source>
        <dbReference type="ARBA" id="ARBA00022801"/>
    </source>
</evidence>
<dbReference type="PANTHER" id="PTHR43329">
    <property type="entry name" value="EPOXIDE HYDROLASE"/>
    <property type="match status" value="1"/>
</dbReference>
<evidence type="ECO:0000313" key="3">
    <source>
        <dbReference type="EMBL" id="NEN79922.1"/>
    </source>
</evidence>
<dbReference type="EMBL" id="JAAGXA010000013">
    <property type="protein sequence ID" value="NEN79922.1"/>
    <property type="molecule type" value="Genomic_DNA"/>
</dbReference>